<evidence type="ECO:0000256" key="3">
    <source>
        <dbReference type="ARBA" id="ARBA00006739"/>
    </source>
</evidence>
<dbReference type="Gene3D" id="3.90.550.10">
    <property type="entry name" value="Spore Coat Polysaccharide Biosynthesis Protein SpsA, Chain A"/>
    <property type="match status" value="1"/>
</dbReference>
<comment type="subcellular location">
    <subcellularLocation>
        <location evidence="1">Endoplasmic reticulum membrane</location>
        <topology evidence="1">Single-pass membrane protein</topology>
    </subcellularLocation>
</comment>
<reference evidence="16" key="1">
    <citation type="submission" date="2021-07" db="EMBL/GenBank/DDBJ databases">
        <authorList>
            <person name="Catto M.A."/>
            <person name="Jacobson A."/>
            <person name="Kennedy G."/>
            <person name="Labadie P."/>
            <person name="Hunt B.G."/>
            <person name="Srinivasan R."/>
        </authorList>
    </citation>
    <scope>NUCLEOTIDE SEQUENCE</scope>
    <source>
        <strain evidence="16">PL_HMW_Pooled</strain>
        <tissue evidence="16">Head</tissue>
    </source>
</reference>
<evidence type="ECO:0000256" key="6">
    <source>
        <dbReference type="ARBA" id="ARBA00022679"/>
    </source>
</evidence>
<name>A0AAE1HCG9_9NEOP</name>
<evidence type="ECO:0000256" key="14">
    <source>
        <dbReference type="SAM" id="Phobius"/>
    </source>
</evidence>
<dbReference type="InterPro" id="IPR035518">
    <property type="entry name" value="DPG_synthase"/>
</dbReference>
<evidence type="ECO:0000256" key="12">
    <source>
        <dbReference type="ARBA" id="ARBA00045097"/>
    </source>
</evidence>
<evidence type="ECO:0000256" key="10">
    <source>
        <dbReference type="ARBA" id="ARBA00022989"/>
    </source>
</evidence>
<gene>
    <name evidence="16" type="ORF">KUF71_007719</name>
</gene>
<evidence type="ECO:0000256" key="8">
    <source>
        <dbReference type="ARBA" id="ARBA00022824"/>
    </source>
</evidence>
<comment type="catalytic activity">
    <reaction evidence="12">
        <text>a di-trans,poly-cis-dolichyl phosphate + UDP-alpha-D-glucose = a di-trans,poly-cis-dolichyl beta-D-glucosyl phosphate + UDP</text>
        <dbReference type="Rhea" id="RHEA:15401"/>
        <dbReference type="Rhea" id="RHEA-COMP:19498"/>
        <dbReference type="Rhea" id="RHEA-COMP:19502"/>
        <dbReference type="ChEBI" id="CHEBI:57525"/>
        <dbReference type="ChEBI" id="CHEBI:57683"/>
        <dbReference type="ChEBI" id="CHEBI:58223"/>
        <dbReference type="ChEBI" id="CHEBI:58885"/>
        <dbReference type="EC" id="2.4.1.117"/>
    </reaction>
    <physiologicalReaction direction="left-to-right" evidence="12">
        <dbReference type="Rhea" id="RHEA:15402"/>
    </physiologicalReaction>
</comment>
<evidence type="ECO:0000259" key="15">
    <source>
        <dbReference type="Pfam" id="PF00535"/>
    </source>
</evidence>
<dbReference type="EC" id="2.4.1.117" evidence="4"/>
<dbReference type="InterPro" id="IPR029044">
    <property type="entry name" value="Nucleotide-diphossugar_trans"/>
</dbReference>
<keyword evidence="7 14" id="KW-0812">Transmembrane</keyword>
<dbReference type="GO" id="GO:0005789">
    <property type="term" value="C:endoplasmic reticulum membrane"/>
    <property type="evidence" value="ECO:0007669"/>
    <property type="project" value="UniProtKB-SubCell"/>
</dbReference>
<dbReference type="PANTHER" id="PTHR10859">
    <property type="entry name" value="GLYCOSYL TRANSFERASE"/>
    <property type="match status" value="1"/>
</dbReference>
<dbReference type="GO" id="GO:0004581">
    <property type="term" value="F:dolichyl-phosphate beta-glucosyltransferase activity"/>
    <property type="evidence" value="ECO:0007669"/>
    <property type="project" value="UniProtKB-EC"/>
</dbReference>
<dbReference type="GO" id="GO:0006487">
    <property type="term" value="P:protein N-linked glycosylation"/>
    <property type="evidence" value="ECO:0007669"/>
    <property type="project" value="TreeGrafter"/>
</dbReference>
<dbReference type="EMBL" id="JAHWGI010000939">
    <property type="protein sequence ID" value="KAK3918458.1"/>
    <property type="molecule type" value="Genomic_DNA"/>
</dbReference>
<evidence type="ECO:0000256" key="4">
    <source>
        <dbReference type="ARBA" id="ARBA00012583"/>
    </source>
</evidence>
<keyword evidence="10 14" id="KW-1133">Transmembrane helix</keyword>
<dbReference type="Pfam" id="PF00535">
    <property type="entry name" value="Glycos_transf_2"/>
    <property type="match status" value="1"/>
</dbReference>
<keyword evidence="5" id="KW-0328">Glycosyltransferase</keyword>
<accession>A0AAE1HCG9</accession>
<sequence length="331" mass="37765">MMLLGFNLLYIFFYIALLLIILFTLLSVILLIITKPYPEVFRSDAEKYFKTINGREPFPSLNDKSSIHLSVVVPAYDEEKRLPPMLDECLEFLENRRQRTKTFQYEVIVVSDGSKDGTVKVASAYCSKYGSEIVRVLDLQPNRGKGGAVRLGIQSARGAVILFADADGATKFSDLAKLEEELHKLLKIDYLTSPEKVALRDAIICGSRAHLEDEAVASRSMFRTILMYGFHMLVWLLTVRGIRDTQCGFKLLTRSAASTCFRSLHVERWAFDVELLYIAQKLCFPIGEVAVNWTEIEGSKVVPVWSWLQMGRDLFLIWLRYQIGAWKLKTD</sequence>
<keyword evidence="9" id="KW-0735">Signal-anchor</keyword>
<organism evidence="16 17">
    <name type="scientific">Frankliniella fusca</name>
    <dbReference type="NCBI Taxonomy" id="407009"/>
    <lineage>
        <taxon>Eukaryota</taxon>
        <taxon>Metazoa</taxon>
        <taxon>Ecdysozoa</taxon>
        <taxon>Arthropoda</taxon>
        <taxon>Hexapoda</taxon>
        <taxon>Insecta</taxon>
        <taxon>Pterygota</taxon>
        <taxon>Neoptera</taxon>
        <taxon>Paraneoptera</taxon>
        <taxon>Thysanoptera</taxon>
        <taxon>Terebrantia</taxon>
        <taxon>Thripoidea</taxon>
        <taxon>Thripidae</taxon>
        <taxon>Frankliniella</taxon>
    </lineage>
</organism>
<evidence type="ECO:0000313" key="16">
    <source>
        <dbReference type="EMBL" id="KAK3918458.1"/>
    </source>
</evidence>
<keyword evidence="17" id="KW-1185">Reference proteome</keyword>
<keyword evidence="6" id="KW-0808">Transferase</keyword>
<evidence type="ECO:0000256" key="5">
    <source>
        <dbReference type="ARBA" id="ARBA00022676"/>
    </source>
</evidence>
<evidence type="ECO:0000313" key="17">
    <source>
        <dbReference type="Proteomes" id="UP001219518"/>
    </source>
</evidence>
<evidence type="ECO:0000256" key="11">
    <source>
        <dbReference type="ARBA" id="ARBA00023136"/>
    </source>
</evidence>
<evidence type="ECO:0000256" key="2">
    <source>
        <dbReference type="ARBA" id="ARBA00004922"/>
    </source>
</evidence>
<dbReference type="AlphaFoldDB" id="A0AAE1HCG9"/>
<dbReference type="SUPFAM" id="SSF53448">
    <property type="entry name" value="Nucleotide-diphospho-sugar transferases"/>
    <property type="match status" value="1"/>
</dbReference>
<dbReference type="FunFam" id="3.90.550.10:FF:000068">
    <property type="entry name" value="ALG5, dolichyl-phosphate beta-glucosyltransferase"/>
    <property type="match status" value="1"/>
</dbReference>
<evidence type="ECO:0000256" key="7">
    <source>
        <dbReference type="ARBA" id="ARBA00022692"/>
    </source>
</evidence>
<comment type="similarity">
    <text evidence="3">Belongs to the glycosyltransferase 2 family.</text>
</comment>
<dbReference type="CDD" id="cd04188">
    <property type="entry name" value="DPG_synthase"/>
    <property type="match status" value="1"/>
</dbReference>
<protein>
    <recommendedName>
        <fullName evidence="13">Dolichyl-phosphate beta-glucosyltransferase</fullName>
        <ecNumber evidence="4">2.4.1.117</ecNumber>
    </recommendedName>
</protein>
<dbReference type="Proteomes" id="UP001219518">
    <property type="component" value="Unassembled WGS sequence"/>
</dbReference>
<dbReference type="InterPro" id="IPR001173">
    <property type="entry name" value="Glyco_trans_2-like"/>
</dbReference>
<evidence type="ECO:0000256" key="13">
    <source>
        <dbReference type="ARBA" id="ARBA00070518"/>
    </source>
</evidence>
<keyword evidence="8" id="KW-0256">Endoplasmic reticulum</keyword>
<dbReference type="PANTHER" id="PTHR10859:SF91">
    <property type="entry name" value="DOLICHYL-PHOSPHATE BETA-GLUCOSYLTRANSFERASE"/>
    <property type="match status" value="1"/>
</dbReference>
<feature type="transmembrane region" description="Helical" evidence="14">
    <location>
        <begin position="12"/>
        <end position="33"/>
    </location>
</feature>
<keyword evidence="11 14" id="KW-0472">Membrane</keyword>
<reference evidence="16" key="2">
    <citation type="journal article" date="2023" name="BMC Genomics">
        <title>Pest status, molecular evolution, and epigenetic factors derived from the genome assembly of Frankliniella fusca, a thysanopteran phytovirus vector.</title>
        <authorList>
            <person name="Catto M.A."/>
            <person name="Labadie P.E."/>
            <person name="Jacobson A.L."/>
            <person name="Kennedy G.G."/>
            <person name="Srinivasan R."/>
            <person name="Hunt B.G."/>
        </authorList>
    </citation>
    <scope>NUCLEOTIDE SEQUENCE</scope>
    <source>
        <strain evidence="16">PL_HMW_Pooled</strain>
    </source>
</reference>
<comment type="pathway">
    <text evidence="2">Protein modification; protein glycosylation.</text>
</comment>
<comment type="caution">
    <text evidence="16">The sequence shown here is derived from an EMBL/GenBank/DDBJ whole genome shotgun (WGS) entry which is preliminary data.</text>
</comment>
<feature type="domain" description="Glycosyltransferase 2-like" evidence="15">
    <location>
        <begin position="70"/>
        <end position="184"/>
    </location>
</feature>
<evidence type="ECO:0000256" key="9">
    <source>
        <dbReference type="ARBA" id="ARBA00022968"/>
    </source>
</evidence>
<evidence type="ECO:0000256" key="1">
    <source>
        <dbReference type="ARBA" id="ARBA00004389"/>
    </source>
</evidence>
<feature type="transmembrane region" description="Helical" evidence="14">
    <location>
        <begin position="225"/>
        <end position="242"/>
    </location>
</feature>
<proteinExistence type="inferred from homology"/>